<comment type="caution">
    <text evidence="3">The sequence shown here is derived from an EMBL/GenBank/DDBJ whole genome shotgun (WGS) entry which is preliminary data.</text>
</comment>
<accession>A0A2J7RII1</accession>
<dbReference type="STRING" id="105785.A0A2J7RII1"/>
<dbReference type="OrthoDB" id="444379at2759"/>
<dbReference type="InterPro" id="IPR029602">
    <property type="entry name" value="IFT74"/>
</dbReference>
<proteinExistence type="predicted"/>
<keyword evidence="3" id="KW-0282">Flagellum</keyword>
<evidence type="ECO:0000313" key="3">
    <source>
        <dbReference type="EMBL" id="PNF40637.1"/>
    </source>
</evidence>
<dbReference type="GO" id="GO:0048487">
    <property type="term" value="F:beta-tubulin binding"/>
    <property type="evidence" value="ECO:0007669"/>
    <property type="project" value="InterPro"/>
</dbReference>
<dbReference type="Proteomes" id="UP000235965">
    <property type="component" value="Unassembled WGS sequence"/>
</dbReference>
<dbReference type="InParanoid" id="A0A2J7RII1"/>
<keyword evidence="3" id="KW-0969">Cilium</keyword>
<dbReference type="GO" id="GO:0030992">
    <property type="term" value="C:intraciliary transport particle B"/>
    <property type="evidence" value="ECO:0007669"/>
    <property type="project" value="InterPro"/>
</dbReference>
<dbReference type="AlphaFoldDB" id="A0A2J7RII1"/>
<dbReference type="Gene3D" id="1.10.287.1490">
    <property type="match status" value="1"/>
</dbReference>
<feature type="coiled-coil region" evidence="1">
    <location>
        <begin position="148"/>
        <end position="410"/>
    </location>
</feature>
<dbReference type="GO" id="GO:0035735">
    <property type="term" value="P:intraciliary transport involved in cilium assembly"/>
    <property type="evidence" value="ECO:0007669"/>
    <property type="project" value="TreeGrafter"/>
</dbReference>
<feature type="coiled-coil region" evidence="1">
    <location>
        <begin position="480"/>
        <end position="528"/>
    </location>
</feature>
<evidence type="ECO:0000256" key="1">
    <source>
        <dbReference type="SAM" id="Coils"/>
    </source>
</evidence>
<evidence type="ECO:0000313" key="4">
    <source>
        <dbReference type="Proteomes" id="UP000235965"/>
    </source>
</evidence>
<reference evidence="3 4" key="1">
    <citation type="submission" date="2017-12" db="EMBL/GenBank/DDBJ databases">
        <title>Hemimetabolous genomes reveal molecular basis of termite eusociality.</title>
        <authorList>
            <person name="Harrison M.C."/>
            <person name="Jongepier E."/>
            <person name="Robertson H.M."/>
            <person name="Arning N."/>
            <person name="Bitard-Feildel T."/>
            <person name="Chao H."/>
            <person name="Childers C.P."/>
            <person name="Dinh H."/>
            <person name="Doddapaneni H."/>
            <person name="Dugan S."/>
            <person name="Gowin J."/>
            <person name="Greiner C."/>
            <person name="Han Y."/>
            <person name="Hu H."/>
            <person name="Hughes D.S.T."/>
            <person name="Huylmans A.-K."/>
            <person name="Kemena C."/>
            <person name="Kremer L.P.M."/>
            <person name="Lee S.L."/>
            <person name="Lopez-Ezquerra A."/>
            <person name="Mallet L."/>
            <person name="Monroy-Kuhn J.M."/>
            <person name="Moser A."/>
            <person name="Murali S.C."/>
            <person name="Muzny D.M."/>
            <person name="Otani S."/>
            <person name="Piulachs M.-D."/>
            <person name="Poelchau M."/>
            <person name="Qu J."/>
            <person name="Schaub F."/>
            <person name="Wada-Katsumata A."/>
            <person name="Worley K.C."/>
            <person name="Xie Q."/>
            <person name="Ylla G."/>
            <person name="Poulsen M."/>
            <person name="Gibbs R.A."/>
            <person name="Schal C."/>
            <person name="Richards S."/>
            <person name="Belles X."/>
            <person name="Korb J."/>
            <person name="Bornberg-Bauer E."/>
        </authorList>
    </citation>
    <scope>NUCLEOTIDE SEQUENCE [LARGE SCALE GENOMIC DNA]</scope>
    <source>
        <tissue evidence="3">Whole body</tissue>
    </source>
</reference>
<dbReference type="PANTHER" id="PTHR31432">
    <property type="entry name" value="INTRAFLAGELLAR TRANSPORT PROTEIN 74 HOMOLOG"/>
    <property type="match status" value="1"/>
</dbReference>
<keyword evidence="1" id="KW-0175">Coiled coil</keyword>
<dbReference type="GO" id="GO:0005929">
    <property type="term" value="C:cilium"/>
    <property type="evidence" value="ECO:0007669"/>
    <property type="project" value="TreeGrafter"/>
</dbReference>
<gene>
    <name evidence="3" type="ORF">B7P43_G05912</name>
</gene>
<keyword evidence="3" id="KW-0966">Cell projection</keyword>
<dbReference type="PANTHER" id="PTHR31432:SF0">
    <property type="entry name" value="INTRAFLAGELLAR TRANSPORT PROTEIN 74 HOMOLOG"/>
    <property type="match status" value="1"/>
</dbReference>
<keyword evidence="4" id="KW-1185">Reference proteome</keyword>
<organism evidence="3 4">
    <name type="scientific">Cryptotermes secundus</name>
    <dbReference type="NCBI Taxonomy" id="105785"/>
    <lineage>
        <taxon>Eukaryota</taxon>
        <taxon>Metazoa</taxon>
        <taxon>Ecdysozoa</taxon>
        <taxon>Arthropoda</taxon>
        <taxon>Hexapoda</taxon>
        <taxon>Insecta</taxon>
        <taxon>Pterygota</taxon>
        <taxon>Neoptera</taxon>
        <taxon>Polyneoptera</taxon>
        <taxon>Dictyoptera</taxon>
        <taxon>Blattodea</taxon>
        <taxon>Blattoidea</taxon>
        <taxon>Termitoidae</taxon>
        <taxon>Kalotermitidae</taxon>
        <taxon>Cryptotermitinae</taxon>
        <taxon>Cryptotermes</taxon>
    </lineage>
</organism>
<sequence>MEIERPATRDQQERPTTRWRREERPVTRDSGEERPVSRRGMSRQNPVMDERPYTQQNALRPMTASRNATMRPPSATFAIRNATVSGTASRLATAMMQQPVNRTGTAVTLTGAQVNVVDRPITQQGLSGLRTGTRGPQMRQVQDKRYFVGLLQMKIRELSQEISRISREIDSQSREQKTFLVYDRRVKEMAAELTELQGQLADYNLVVDKINTDTERDEVDAECRELKEKNDQAMTQLEHLFSQRQQREAQIGQLEKEIEQEQNMTDKLIEAMSPLLRERHEELQKTNNELQQQMETLQQELDSLTNRKSILEDQLSLSQVKQEAVRLHHKLKEAEERKMSLLEEERTRSTPAQEREQLLQRVKDDNAEMATMERQIGEIRDLIYKKQQELEQIEQDLDETQSERHQKYRELRRREETMEQFLSTYDESHRQEMARIEQLESSIVTALQQMSRNLSHSGHLPSLDDFVTMRENLAFKEGELEKSRKTAEGLAKEHRQLQQNLQKVEALEEKIKNEMETLRKRMSTMQGEMGTLSDVDSLRDHAQEKRTQLDEESKMLVKLKEPAQLALMEAQMKHETLQKQLNENETYAQLSNLERKLAQLVQNNFAIQEFIASKKSETDYEPLKDKVYKLAQDYNNVIKDNLRKGSIV</sequence>
<feature type="compositionally biased region" description="Basic and acidic residues" evidence="2">
    <location>
        <begin position="1"/>
        <end position="36"/>
    </location>
</feature>
<name>A0A2J7RII1_9NEOP</name>
<feature type="region of interest" description="Disordered" evidence="2">
    <location>
        <begin position="1"/>
        <end position="55"/>
    </location>
</feature>
<dbReference type="EMBL" id="NEVH01003500">
    <property type="protein sequence ID" value="PNF40637.1"/>
    <property type="molecule type" value="Genomic_DNA"/>
</dbReference>
<protein>
    <submittedName>
        <fullName evidence="3">Intraflagellar transport protein 74-like protein</fullName>
    </submittedName>
</protein>
<evidence type="ECO:0000256" key="2">
    <source>
        <dbReference type="SAM" id="MobiDB-lite"/>
    </source>
</evidence>